<dbReference type="Proteomes" id="UP000076738">
    <property type="component" value="Unassembled WGS sequence"/>
</dbReference>
<evidence type="ECO:0000259" key="1">
    <source>
        <dbReference type="Pfam" id="PF01968"/>
    </source>
</evidence>
<gene>
    <name evidence="5" type="ORF">CALVIDRAFT_477301</name>
</gene>
<evidence type="ECO:0008006" key="7">
    <source>
        <dbReference type="Google" id="ProtNLM"/>
    </source>
</evidence>
<dbReference type="Gene3D" id="2.40.390.10">
    <property type="entry name" value="CV3147-like"/>
    <property type="match status" value="1"/>
</dbReference>
<dbReference type="PANTHER" id="PTHR11365:SF10">
    <property type="entry name" value="HYDANTOINASE_OXOPROLINASE"/>
    <property type="match status" value="1"/>
</dbReference>
<evidence type="ECO:0000259" key="3">
    <source>
        <dbReference type="Pfam" id="PF06032"/>
    </source>
</evidence>
<name>A0A167Q8S5_CALVF</name>
<dbReference type="Pfam" id="PF20906">
    <property type="entry name" value="S-Me-THD_C"/>
    <property type="match status" value="1"/>
</dbReference>
<dbReference type="EMBL" id="KV417272">
    <property type="protein sequence ID" value="KZO99530.1"/>
    <property type="molecule type" value="Genomic_DNA"/>
</dbReference>
<dbReference type="OrthoDB" id="5404895at2759"/>
<evidence type="ECO:0000259" key="4">
    <source>
        <dbReference type="Pfam" id="PF20906"/>
    </source>
</evidence>
<dbReference type="InterPro" id="IPR010318">
    <property type="entry name" value="S-Me-THD_N"/>
</dbReference>
<dbReference type="InterPro" id="IPR045079">
    <property type="entry name" value="Oxoprolinase-like"/>
</dbReference>
<dbReference type="SUPFAM" id="SSF160991">
    <property type="entry name" value="CV3147-like"/>
    <property type="match status" value="1"/>
</dbReference>
<dbReference type="GO" id="GO:0016787">
    <property type="term" value="F:hydrolase activity"/>
    <property type="evidence" value="ECO:0007669"/>
    <property type="project" value="InterPro"/>
</dbReference>
<proteinExistence type="predicted"/>
<dbReference type="InterPro" id="IPR027479">
    <property type="entry name" value="S-Me-THD_N_sf"/>
</dbReference>
<keyword evidence="6" id="KW-1185">Reference proteome</keyword>
<dbReference type="InterPro" id="IPR024071">
    <property type="entry name" value="S-Me-THD_C_sf"/>
</dbReference>
<dbReference type="FunFam" id="3.40.1610.10:FF:000001">
    <property type="entry name" value="Hydantoinase, putative"/>
    <property type="match status" value="1"/>
</dbReference>
<feature type="domain" description="S-Me-THD-like C-terminal" evidence="4">
    <location>
        <begin position="783"/>
        <end position="994"/>
    </location>
</feature>
<dbReference type="Gene3D" id="3.40.1610.10">
    <property type="entry name" value="CV3147-like domain"/>
    <property type="match status" value="1"/>
</dbReference>
<protein>
    <recommendedName>
        <fullName evidence="7">Hydantoinase</fullName>
    </recommendedName>
</protein>
<dbReference type="Pfam" id="PF06032">
    <property type="entry name" value="S-Me-THD_N"/>
    <property type="match status" value="1"/>
</dbReference>
<dbReference type="InterPro" id="IPR048350">
    <property type="entry name" value="S-Me-THD-like_C"/>
</dbReference>
<evidence type="ECO:0000313" key="5">
    <source>
        <dbReference type="EMBL" id="KZO99530.1"/>
    </source>
</evidence>
<dbReference type="Pfam" id="PF01968">
    <property type="entry name" value="Hydantoinase_A"/>
    <property type="match status" value="1"/>
</dbReference>
<feature type="domain" description="S-Me-THD N-terminal" evidence="3">
    <location>
        <begin position="616"/>
        <end position="778"/>
    </location>
</feature>
<accession>A0A167Q8S5</accession>
<dbReference type="InterPro" id="IPR043129">
    <property type="entry name" value="ATPase_NBD"/>
</dbReference>
<organism evidence="5 6">
    <name type="scientific">Calocera viscosa (strain TUFC12733)</name>
    <dbReference type="NCBI Taxonomy" id="1330018"/>
    <lineage>
        <taxon>Eukaryota</taxon>
        <taxon>Fungi</taxon>
        <taxon>Dikarya</taxon>
        <taxon>Basidiomycota</taxon>
        <taxon>Agaricomycotina</taxon>
        <taxon>Dacrymycetes</taxon>
        <taxon>Dacrymycetales</taxon>
        <taxon>Dacrymycetaceae</taxon>
        <taxon>Calocera</taxon>
    </lineage>
</organism>
<reference evidence="5 6" key="1">
    <citation type="journal article" date="2016" name="Mol. Biol. Evol.">
        <title>Comparative Genomics of Early-Diverging Mushroom-Forming Fungi Provides Insights into the Origins of Lignocellulose Decay Capabilities.</title>
        <authorList>
            <person name="Nagy L.G."/>
            <person name="Riley R."/>
            <person name="Tritt A."/>
            <person name="Adam C."/>
            <person name="Daum C."/>
            <person name="Floudas D."/>
            <person name="Sun H."/>
            <person name="Yadav J.S."/>
            <person name="Pangilinan J."/>
            <person name="Larsson K.H."/>
            <person name="Matsuura K."/>
            <person name="Barry K."/>
            <person name="Labutti K."/>
            <person name="Kuo R."/>
            <person name="Ohm R.A."/>
            <person name="Bhattacharya S.S."/>
            <person name="Shirouzu T."/>
            <person name="Yoshinaga Y."/>
            <person name="Martin F.M."/>
            <person name="Grigoriev I.V."/>
            <person name="Hibbett D.S."/>
        </authorList>
    </citation>
    <scope>NUCLEOTIDE SEQUENCE [LARGE SCALE GENOMIC DNA]</scope>
    <source>
        <strain evidence="5 6">TUFC12733</strain>
    </source>
</reference>
<dbReference type="InterPro" id="IPR002821">
    <property type="entry name" value="Hydantoinase_A"/>
</dbReference>
<dbReference type="PANTHER" id="PTHR11365">
    <property type="entry name" value="5-OXOPROLINASE RELATED"/>
    <property type="match status" value="1"/>
</dbReference>
<dbReference type="Pfam" id="PF05378">
    <property type="entry name" value="Hydant_A_N"/>
    <property type="match status" value="1"/>
</dbReference>
<evidence type="ECO:0000259" key="2">
    <source>
        <dbReference type="Pfam" id="PF05378"/>
    </source>
</evidence>
<dbReference type="AlphaFoldDB" id="A0A167Q8S5"/>
<dbReference type="SUPFAM" id="SSF53067">
    <property type="entry name" value="Actin-like ATPase domain"/>
    <property type="match status" value="1"/>
</dbReference>
<dbReference type="InterPro" id="IPR008040">
    <property type="entry name" value="Hydant_A_N"/>
</dbReference>
<feature type="domain" description="Hydantoinase A/oxoprolinase" evidence="1">
    <location>
        <begin position="223"/>
        <end position="404"/>
    </location>
</feature>
<feature type="domain" description="Hydantoinase/oxoprolinase N-terminal" evidence="2">
    <location>
        <begin position="25"/>
        <end position="203"/>
    </location>
</feature>
<sequence>MKDAVLHHGHHAQNGHHSDEEVVYRLGVDVGGTNTDAVLLALSSDHSKDAVLSGHKSPTTVDVMDGIINAVSMVVKDVDDVSKIQALSIGTTHFVNALITRDPRKLHKVAVIRLCGPFSRKCPPFASFPRELRSILAGPVFMLSGGLQIDGREIAPVIPAEVEAACKEIAAQGIRAVAISSVYAPIDHVYQQEEQVEAIVRKLVPNAHITVSKQISNIGLLDRENASILNAALLSYAAKTVRGFKAAAKSLKLSCPVFITGNDGTLLTCDQAAMYPIRTFSSGPTNSMRGAAFLAQLEMGQAKGEGALVVDIGGTTSDIGMLLPTGFPRQAAAKHFLCGVRLNFSMPDVVSIGLGGGSIIRSDTSAGGKTTVGPDSVGYRILTEALVFGGKTVTATDIAVASGRAGDVGDKSKVAHITPETVKAVEARIKVMLETVLDAMKTSAAEIPVYLVGGGAILAPDELNGVSRVVKFKNSGVANACGAAIAQVAGTVDTVEEISSRTIPEVRKIIEQRAIDKAIAAGANPAKVSIIESEAIPIAYTAGRCRFFVKAAGEWQGVTDNVAAEEASTVVEEDEEASLLNGTYEPEDPEPVPTAKDILEYRPKVENGEWTLSELDLEFIADGAYILGCGGGGSPYHRYLRLREGLRTGEVVKVIDLGSLPDEALIGWGGGLGSPEVADERLSGDQYLQATQELLKFMGIKKLAGFAALEIGGGNGMVNMTLSSSKVFGWPTIDGDFMGRAYPTSWQTTPNVYDDTHRCANLLPSSISSGDGNVMFMTRVKHDRDHDAAFRACCTEMGTSVGCALRPLTAGYCRKAMIHNTVSLAWRIGRAVSLARKSAQIGNVGNIIVDSLGGKETGKVLFNGKIIDVSRNIYKGHTIGRVTIQALADDGDLTDGPVEKYKGTLVIPFKNENLYCEHDPQDGSKPTVLASVPDLIMVVDAQNGAALGTPDYKYGLRVIVIGVTAAPQWTDTERGLEIGDCRAFGFPEVKYVPLGKYIKPKSVIEEFSA</sequence>
<evidence type="ECO:0000313" key="6">
    <source>
        <dbReference type="Proteomes" id="UP000076738"/>
    </source>
</evidence>